<feature type="region of interest" description="Disordered" evidence="1">
    <location>
        <begin position="39"/>
        <end position="94"/>
    </location>
</feature>
<evidence type="ECO:0000313" key="3">
    <source>
        <dbReference type="EMBL" id="ABK24980.1"/>
    </source>
</evidence>
<proteinExistence type="evidence at transcript level"/>
<name>A9NWG9_PICSI</name>
<feature type="compositionally biased region" description="Pro residues" evidence="1">
    <location>
        <begin position="84"/>
        <end position="94"/>
    </location>
</feature>
<evidence type="ECO:0000256" key="1">
    <source>
        <dbReference type="SAM" id="MobiDB-lite"/>
    </source>
</evidence>
<sequence length="94" mass="10415">MGRNTVMALLLCLSFLVLSLLGLPMTTEARMRVAFSSSSDIDDDHYFPPPTEERSRAGWERTVRPLRRPLHVPSPEGTNGQPNPIVPAPPRPVP</sequence>
<organism evidence="3">
    <name type="scientific">Picea sitchensis</name>
    <name type="common">Sitka spruce</name>
    <name type="synonym">Pinus sitchensis</name>
    <dbReference type="NCBI Taxonomy" id="3332"/>
    <lineage>
        <taxon>Eukaryota</taxon>
        <taxon>Viridiplantae</taxon>
        <taxon>Streptophyta</taxon>
        <taxon>Embryophyta</taxon>
        <taxon>Tracheophyta</taxon>
        <taxon>Spermatophyta</taxon>
        <taxon>Pinopsida</taxon>
        <taxon>Pinidae</taxon>
        <taxon>Conifers I</taxon>
        <taxon>Pinales</taxon>
        <taxon>Pinaceae</taxon>
        <taxon>Picea</taxon>
    </lineage>
</organism>
<dbReference type="AlphaFoldDB" id="A9NWG9"/>
<evidence type="ECO:0000256" key="2">
    <source>
        <dbReference type="SAM" id="SignalP"/>
    </source>
</evidence>
<feature type="chain" id="PRO_5002739660" evidence="2">
    <location>
        <begin position="23"/>
        <end position="94"/>
    </location>
</feature>
<dbReference type="EMBL" id="EF085682">
    <property type="protein sequence ID" value="ABK24980.1"/>
    <property type="molecule type" value="mRNA"/>
</dbReference>
<accession>A9NWG9</accession>
<protein>
    <submittedName>
        <fullName evidence="3">Uncharacterized protein</fullName>
    </submittedName>
</protein>
<feature type="compositionally biased region" description="Basic and acidic residues" evidence="1">
    <location>
        <begin position="51"/>
        <end position="63"/>
    </location>
</feature>
<reference evidence="3" key="1">
    <citation type="journal article" date="2008" name="BMC Genomics">
        <title>A conifer genomics resource of 200,000 spruce (Picea spp.) ESTs and 6,464 high-quality, sequence-finished full-length cDNAs for Sitka spruce (Picea sitchensis).</title>
        <authorList>
            <person name="Ralph S.G."/>
            <person name="Chun H.J."/>
            <person name="Kolosova N."/>
            <person name="Cooper D."/>
            <person name="Oddy C."/>
            <person name="Ritland C.E."/>
            <person name="Kirkpatrick R."/>
            <person name="Moore R."/>
            <person name="Barber S."/>
            <person name="Holt R.A."/>
            <person name="Jones S.J."/>
            <person name="Marra M.A."/>
            <person name="Douglas C.J."/>
            <person name="Ritland K."/>
            <person name="Bohlmann J."/>
        </authorList>
    </citation>
    <scope>NUCLEOTIDE SEQUENCE</scope>
    <source>
        <tissue evidence="3">Green portion of the leader tissue</tissue>
    </source>
</reference>
<keyword evidence="2" id="KW-0732">Signal</keyword>
<feature type="signal peptide" evidence="2">
    <location>
        <begin position="1"/>
        <end position="22"/>
    </location>
</feature>